<protein>
    <submittedName>
        <fullName evidence="2">Uncharacterized protein</fullName>
    </submittedName>
</protein>
<sequence>MNVIAGILIGIINNSWLAIIVAPLLWGIVWCVLQFIYKNKLNNYLDRAKEKNLPLKWKMSHTQSFYFIEYLTSSTTALIFSVLVKLIKDLI</sequence>
<feature type="transmembrane region" description="Helical" evidence="1">
    <location>
        <begin position="65"/>
        <end position="87"/>
    </location>
</feature>
<name>A0A0G1BK15_9BACT</name>
<keyword evidence="1" id="KW-0472">Membrane</keyword>
<evidence type="ECO:0000313" key="2">
    <source>
        <dbReference type="EMBL" id="KKS46606.1"/>
    </source>
</evidence>
<proteinExistence type="predicted"/>
<comment type="caution">
    <text evidence="2">The sequence shown here is derived from an EMBL/GenBank/DDBJ whole genome shotgun (WGS) entry which is preliminary data.</text>
</comment>
<keyword evidence="1" id="KW-0812">Transmembrane</keyword>
<keyword evidence="1" id="KW-1133">Transmembrane helix</keyword>
<organism evidence="2 3">
    <name type="scientific">Candidatus Azambacteria bacterium GW2011_GWA1_42_19</name>
    <dbReference type="NCBI Taxonomy" id="1618609"/>
    <lineage>
        <taxon>Bacteria</taxon>
        <taxon>Candidatus Azamiibacteriota</taxon>
    </lineage>
</organism>
<feature type="transmembrane region" description="Helical" evidence="1">
    <location>
        <begin position="16"/>
        <end position="37"/>
    </location>
</feature>
<reference evidence="2 3" key="1">
    <citation type="journal article" date="2015" name="Nature">
        <title>rRNA introns, odd ribosomes, and small enigmatic genomes across a large radiation of phyla.</title>
        <authorList>
            <person name="Brown C.T."/>
            <person name="Hug L.A."/>
            <person name="Thomas B.C."/>
            <person name="Sharon I."/>
            <person name="Castelle C.J."/>
            <person name="Singh A."/>
            <person name="Wilkins M.J."/>
            <person name="Williams K.H."/>
            <person name="Banfield J.F."/>
        </authorList>
    </citation>
    <scope>NUCLEOTIDE SEQUENCE [LARGE SCALE GENOMIC DNA]</scope>
</reference>
<evidence type="ECO:0000313" key="3">
    <source>
        <dbReference type="Proteomes" id="UP000034951"/>
    </source>
</evidence>
<evidence type="ECO:0000256" key="1">
    <source>
        <dbReference type="SAM" id="Phobius"/>
    </source>
</evidence>
<dbReference type="AlphaFoldDB" id="A0A0G1BK15"/>
<dbReference type="Proteomes" id="UP000034951">
    <property type="component" value="Unassembled WGS sequence"/>
</dbReference>
<dbReference type="EMBL" id="LCDE01000001">
    <property type="protein sequence ID" value="KKS46606.1"/>
    <property type="molecule type" value="Genomic_DNA"/>
</dbReference>
<accession>A0A0G1BK15</accession>
<gene>
    <name evidence="2" type="ORF">UV10_C0001G0063</name>
</gene>